<protein>
    <submittedName>
        <fullName evidence="1">Uncharacterized protein</fullName>
    </submittedName>
</protein>
<reference evidence="1 2" key="1">
    <citation type="journal article" date="2009" name="Stand. Genomic Sci.">
        <title>Complete genome sequence of Kytococcus sedentarius type strain (541).</title>
        <authorList>
            <person name="Sims D."/>
            <person name="Brettin T."/>
            <person name="Detter J.C."/>
            <person name="Han C."/>
            <person name="Lapidus A."/>
            <person name="Copeland A."/>
            <person name="Glavina Del Rio T."/>
            <person name="Nolan M."/>
            <person name="Chen F."/>
            <person name="Lucas S."/>
            <person name="Tice H."/>
            <person name="Cheng J.F."/>
            <person name="Bruce D."/>
            <person name="Goodwin L."/>
            <person name="Pitluck S."/>
            <person name="Ovchinnikova G."/>
            <person name="Pati A."/>
            <person name="Ivanova N."/>
            <person name="Mavrommatis K."/>
            <person name="Chen A."/>
            <person name="Palaniappan K."/>
            <person name="D'haeseleer P."/>
            <person name="Chain P."/>
            <person name="Bristow J."/>
            <person name="Eisen J.A."/>
            <person name="Markowitz V."/>
            <person name="Hugenholtz P."/>
            <person name="Schneider S."/>
            <person name="Goker M."/>
            <person name="Pukall R."/>
            <person name="Kyrpides N.C."/>
            <person name="Klenk H.P."/>
        </authorList>
    </citation>
    <scope>NUCLEOTIDE SEQUENCE [LARGE SCALE GENOMIC DNA]</scope>
    <source>
        <strain evidence="2">ATCC 14392 / DSM 20547 / JCM 11482 / CCUG 33030 / NBRC 15357 / NCTC 11040 / CCM 314 / 541</strain>
    </source>
</reference>
<evidence type="ECO:0000313" key="2">
    <source>
        <dbReference type="Proteomes" id="UP000006666"/>
    </source>
</evidence>
<dbReference type="STRING" id="478801.Ksed_04970"/>
<dbReference type="AlphaFoldDB" id="C7NL25"/>
<name>C7NL25_KYTSD</name>
<organism evidence="1 2">
    <name type="scientific">Kytococcus sedentarius (strain ATCC 14392 / DSM 20547 / JCM 11482 / CCUG 33030 / NBRC 15357 / NCTC 11040 / CCM 314 / 541)</name>
    <name type="common">Micrococcus sedentarius</name>
    <dbReference type="NCBI Taxonomy" id="478801"/>
    <lineage>
        <taxon>Bacteria</taxon>
        <taxon>Bacillati</taxon>
        <taxon>Actinomycetota</taxon>
        <taxon>Actinomycetes</taxon>
        <taxon>Micrococcales</taxon>
        <taxon>Kytococcaceae</taxon>
        <taxon>Kytococcus</taxon>
    </lineage>
</organism>
<evidence type="ECO:0000313" key="1">
    <source>
        <dbReference type="EMBL" id="ACV05567.1"/>
    </source>
</evidence>
<dbReference type="KEGG" id="kse:Ksed_04970"/>
<accession>C7NL25</accession>
<dbReference type="Proteomes" id="UP000006666">
    <property type="component" value="Chromosome"/>
</dbReference>
<gene>
    <name evidence="1" type="ordered locus">Ksed_04970</name>
</gene>
<proteinExistence type="predicted"/>
<dbReference type="EMBL" id="CP001686">
    <property type="protein sequence ID" value="ACV05567.1"/>
    <property type="molecule type" value="Genomic_DNA"/>
</dbReference>
<dbReference type="HOGENOM" id="CLU_3271641_0_0_11"/>
<sequence length="41" mass="4338">MKPRALQIMRVLDPERAAADLPAEEPLGAVLLSGPDDAPGR</sequence>
<keyword evidence="2" id="KW-1185">Reference proteome</keyword>